<reference evidence="1 2" key="1">
    <citation type="submission" date="2012-06" db="EMBL/GenBank/DDBJ databases">
        <title>Finished chromosome of genome of Microcoleus sp. PCC 7113.</title>
        <authorList>
            <consortium name="US DOE Joint Genome Institute"/>
            <person name="Gugger M."/>
            <person name="Coursin T."/>
            <person name="Rippka R."/>
            <person name="Tandeau De Marsac N."/>
            <person name="Huntemann M."/>
            <person name="Wei C.-L."/>
            <person name="Han J."/>
            <person name="Detter J.C."/>
            <person name="Han C."/>
            <person name="Tapia R."/>
            <person name="Chen A."/>
            <person name="Kyrpides N."/>
            <person name="Mavromatis K."/>
            <person name="Markowitz V."/>
            <person name="Szeto E."/>
            <person name="Ivanova N."/>
            <person name="Pagani I."/>
            <person name="Pati A."/>
            <person name="Goodwin L."/>
            <person name="Nordberg H.P."/>
            <person name="Cantor M.N."/>
            <person name="Hua S.X."/>
            <person name="Woyke T."/>
            <person name="Kerfeld C.A."/>
        </authorList>
    </citation>
    <scope>NUCLEOTIDE SEQUENCE [LARGE SCALE GENOMIC DNA]</scope>
    <source>
        <strain evidence="1 2">PCC 7113</strain>
    </source>
</reference>
<name>K9WKW9_9CYAN</name>
<dbReference type="eggNOG" id="COG2755">
    <property type="taxonomic scope" value="Bacteria"/>
</dbReference>
<dbReference type="OrthoDB" id="436882at2"/>
<dbReference type="KEGG" id="mic:Mic7113_4464"/>
<dbReference type="EMBL" id="CP003630">
    <property type="protein sequence ID" value="AFZ20157.1"/>
    <property type="molecule type" value="Genomic_DNA"/>
</dbReference>
<organism evidence="1 2">
    <name type="scientific">Allocoleopsis franciscana PCC 7113</name>
    <dbReference type="NCBI Taxonomy" id="1173027"/>
    <lineage>
        <taxon>Bacteria</taxon>
        <taxon>Bacillati</taxon>
        <taxon>Cyanobacteriota</taxon>
        <taxon>Cyanophyceae</taxon>
        <taxon>Coleofasciculales</taxon>
        <taxon>Coleofasciculaceae</taxon>
        <taxon>Allocoleopsis</taxon>
        <taxon>Allocoleopsis franciscana</taxon>
    </lineage>
</organism>
<protein>
    <submittedName>
        <fullName evidence="1">Uncharacterized protein</fullName>
    </submittedName>
</protein>
<dbReference type="AlphaFoldDB" id="K9WKW9"/>
<accession>K9WKW9</accession>
<dbReference type="Proteomes" id="UP000010471">
    <property type="component" value="Chromosome"/>
</dbReference>
<keyword evidence="2" id="KW-1185">Reference proteome</keyword>
<dbReference type="HOGENOM" id="CLU_535115_0_0_3"/>
<proteinExistence type="predicted"/>
<dbReference type="STRING" id="1173027.Mic7113_4464"/>
<dbReference type="InterPro" id="IPR036514">
    <property type="entry name" value="SGNH_hydro_sf"/>
</dbReference>
<dbReference type="PATRIC" id="fig|1173027.3.peg.4940"/>
<dbReference type="RefSeq" id="WP_015184293.1">
    <property type="nucleotide sequence ID" value="NC_019738.1"/>
</dbReference>
<dbReference type="Gene3D" id="3.40.50.1110">
    <property type="entry name" value="SGNH hydrolase"/>
    <property type="match status" value="1"/>
</dbReference>
<evidence type="ECO:0000313" key="2">
    <source>
        <dbReference type="Proteomes" id="UP000010471"/>
    </source>
</evidence>
<dbReference type="SUPFAM" id="SSF52266">
    <property type="entry name" value="SGNH hydrolase"/>
    <property type="match status" value="1"/>
</dbReference>
<evidence type="ECO:0000313" key="1">
    <source>
        <dbReference type="EMBL" id="AFZ20157.1"/>
    </source>
</evidence>
<gene>
    <name evidence="1" type="ORF">Mic7113_4464</name>
</gene>
<sequence length="489" mass="56667">MTSTIRQFSRRHWLKLCLSFVVLILVVLSVPMLRASDKTADYPPPAPAKDDSYFGANIQRTMTLLATSTPKHRHRVRILFYGQSITKQEWWLEVEKDLRQRFPNADLQIENRAIGGFASPVLIRTAEHDLYPFYPDLLIFHVYGPEPEYESIIANVRRRTTSEIAFHSDHITWLPTGTFLDDKEKVNGYQWHDSHSTEWLPQIAQKYGSELIEIREPWKQYLKDNWLKPKDLLSDDAHLNDRGNFLLGSLVKRQLRYNPKFPTDSWKDLVKTYVVGKDVKWKNGKLVLEFEGNRVDVIAAKSTDSKSHQGRILIDGKPPSQFPELYTITRPSQAIGVDWPAIIQVSWEKPLIIEDWTARITEINEDASQFKFEVRGSKTGFDGSEVSDRKFVSNSGRVVIEPDNWWLKNSYEYSRQPIPKGFEVKWQVLPMFVDEYVVPKVEDSSQEYLTTLAQNLSNAKHTLEIIPNEKGILPIQSIRVYRPPLVAKE</sequence>